<keyword evidence="1" id="KW-0812">Transmembrane</keyword>
<evidence type="ECO:0000256" key="1">
    <source>
        <dbReference type="SAM" id="Phobius"/>
    </source>
</evidence>
<accession>A0ABQ9ZCW8</accession>
<gene>
    <name evidence="2" type="ORF">OUZ56_019886</name>
</gene>
<evidence type="ECO:0000313" key="2">
    <source>
        <dbReference type="EMBL" id="KAK4010753.1"/>
    </source>
</evidence>
<keyword evidence="1" id="KW-0472">Membrane</keyword>
<evidence type="ECO:0000313" key="3">
    <source>
        <dbReference type="Proteomes" id="UP001234178"/>
    </source>
</evidence>
<dbReference type="EMBL" id="JAOYFB010000003">
    <property type="protein sequence ID" value="KAK4010753.1"/>
    <property type="molecule type" value="Genomic_DNA"/>
</dbReference>
<proteinExistence type="predicted"/>
<name>A0ABQ9ZCW8_9CRUS</name>
<protein>
    <submittedName>
        <fullName evidence="2">Uncharacterized protein</fullName>
    </submittedName>
</protein>
<reference evidence="2 3" key="1">
    <citation type="journal article" date="2023" name="Nucleic Acids Res.">
        <title>The hologenome of Daphnia magna reveals possible DNA methylation and microbiome-mediated evolution of the host genome.</title>
        <authorList>
            <person name="Chaturvedi A."/>
            <person name="Li X."/>
            <person name="Dhandapani V."/>
            <person name="Marshall H."/>
            <person name="Kissane S."/>
            <person name="Cuenca-Cambronero M."/>
            <person name="Asole G."/>
            <person name="Calvet F."/>
            <person name="Ruiz-Romero M."/>
            <person name="Marangio P."/>
            <person name="Guigo R."/>
            <person name="Rago D."/>
            <person name="Mirbahai L."/>
            <person name="Eastwood N."/>
            <person name="Colbourne J.K."/>
            <person name="Zhou J."/>
            <person name="Mallon E."/>
            <person name="Orsini L."/>
        </authorList>
    </citation>
    <scope>NUCLEOTIDE SEQUENCE [LARGE SCALE GENOMIC DNA]</scope>
    <source>
        <strain evidence="2">LRV0_1</strain>
    </source>
</reference>
<keyword evidence="3" id="KW-1185">Reference proteome</keyword>
<keyword evidence="1" id="KW-1133">Transmembrane helix</keyword>
<dbReference type="Proteomes" id="UP001234178">
    <property type="component" value="Unassembled WGS sequence"/>
</dbReference>
<sequence length="86" mass="9690">MTKIFPVPSPDGSTTNCPLAILTGSLPLLSFSIRLFLLFCPVRKAISRHPDLLPPSEHVMHHLEYVEQRSAIAYLLTNIYFAVRVQ</sequence>
<organism evidence="2 3">
    <name type="scientific">Daphnia magna</name>
    <dbReference type="NCBI Taxonomy" id="35525"/>
    <lineage>
        <taxon>Eukaryota</taxon>
        <taxon>Metazoa</taxon>
        <taxon>Ecdysozoa</taxon>
        <taxon>Arthropoda</taxon>
        <taxon>Crustacea</taxon>
        <taxon>Branchiopoda</taxon>
        <taxon>Diplostraca</taxon>
        <taxon>Cladocera</taxon>
        <taxon>Anomopoda</taxon>
        <taxon>Daphniidae</taxon>
        <taxon>Daphnia</taxon>
    </lineage>
</organism>
<comment type="caution">
    <text evidence="2">The sequence shown here is derived from an EMBL/GenBank/DDBJ whole genome shotgun (WGS) entry which is preliminary data.</text>
</comment>
<feature type="transmembrane region" description="Helical" evidence="1">
    <location>
        <begin position="20"/>
        <end position="40"/>
    </location>
</feature>